<dbReference type="AlphaFoldDB" id="A0A157R374"/>
<gene>
    <name evidence="3" type="primary">phzF_2</name>
    <name evidence="3" type="ORF">SAMEA3906487_03601</name>
</gene>
<accession>A0A157R374</accession>
<protein>
    <submittedName>
        <fullName evidence="3">Hypotheticals protein</fullName>
        <ecNumber evidence="3">5.3.3.17</ecNumber>
    </submittedName>
</protein>
<dbReference type="PANTHER" id="PTHR13774">
    <property type="entry name" value="PHENAZINE BIOSYNTHESIS PROTEIN"/>
    <property type="match status" value="1"/>
</dbReference>
<sequence>MQVPFKQVDVFTAVPYQGNPVAVVLDARSLTTGQMQAIASWTNLSETTFVLPPTTPEADYQLRIFTPRSELPFGGHPTLGSVHALLEADLCRLREGKLVQECGVGLVTLHVQQSGDRRTIYFDLPAPAHTRLPADAQAQVHAVLGLPQDANLSAGIVDVGPVFIVVQLPDAAQVLALTPDMPALAALSAQRGVLGIVAFGAYLGDGPATIESRAFFPAAGIPEDPVCGSGNGAIAAFIRHTGQAGAFGERYTSRQGSRIGRAGRLSLVFQADGGIQVGGQSVTCLDGHIRLPD</sequence>
<evidence type="ECO:0000256" key="2">
    <source>
        <dbReference type="PIRSR" id="PIRSR016184-1"/>
    </source>
</evidence>
<dbReference type="OrthoDB" id="9788221at2"/>
<dbReference type="PATRIC" id="fig|123899.6.peg.3603"/>
<dbReference type="PANTHER" id="PTHR13774:SF32">
    <property type="entry name" value="ANTISENSE-ENHANCING SEQUENCE 1"/>
    <property type="match status" value="1"/>
</dbReference>
<dbReference type="GO" id="GO:0102943">
    <property type="term" value="F:trans-2,3-dihydro-3-hydroxy-anthranilate isomerase activity"/>
    <property type="evidence" value="ECO:0007669"/>
    <property type="project" value="UniProtKB-EC"/>
</dbReference>
<dbReference type="GO" id="GO:0005737">
    <property type="term" value="C:cytoplasm"/>
    <property type="evidence" value="ECO:0007669"/>
    <property type="project" value="TreeGrafter"/>
</dbReference>
<reference evidence="3 4" key="1">
    <citation type="submission" date="2016-04" db="EMBL/GenBank/DDBJ databases">
        <authorList>
            <consortium name="Pathogen Informatics"/>
        </authorList>
    </citation>
    <scope>NUCLEOTIDE SEQUENCE [LARGE SCALE GENOMIC DNA]</scope>
    <source>
        <strain evidence="3 4">H044680328</strain>
    </source>
</reference>
<dbReference type="Proteomes" id="UP000076825">
    <property type="component" value="Chromosome 1"/>
</dbReference>
<keyword evidence="4" id="KW-1185">Reference proteome</keyword>
<evidence type="ECO:0000313" key="3">
    <source>
        <dbReference type="EMBL" id="SAI73294.1"/>
    </source>
</evidence>
<dbReference type="InterPro" id="IPR003719">
    <property type="entry name" value="Phenazine_PhzF-like"/>
</dbReference>
<comment type="similarity">
    <text evidence="1">Belongs to the PhzF family.</text>
</comment>
<dbReference type="PIRSF" id="PIRSF016184">
    <property type="entry name" value="PhzC_PhzF"/>
    <property type="match status" value="1"/>
</dbReference>
<name>A0A157R374_9BORD</name>
<dbReference type="GeneID" id="56589164"/>
<dbReference type="eggNOG" id="COG0384">
    <property type="taxonomic scope" value="Bacteria"/>
</dbReference>
<keyword evidence="3" id="KW-0413">Isomerase</keyword>
<evidence type="ECO:0000256" key="1">
    <source>
        <dbReference type="ARBA" id="ARBA00008270"/>
    </source>
</evidence>
<dbReference type="Pfam" id="PF02567">
    <property type="entry name" value="PhzC-PhzF"/>
    <property type="match status" value="1"/>
</dbReference>
<dbReference type="NCBIfam" id="TIGR00654">
    <property type="entry name" value="PhzF_family"/>
    <property type="match status" value="1"/>
</dbReference>
<proteinExistence type="inferred from homology"/>
<dbReference type="EMBL" id="LT546645">
    <property type="protein sequence ID" value="SAI73294.1"/>
    <property type="molecule type" value="Genomic_DNA"/>
</dbReference>
<feature type="active site" evidence="2">
    <location>
        <position position="46"/>
    </location>
</feature>
<evidence type="ECO:0000313" key="4">
    <source>
        <dbReference type="Proteomes" id="UP000076825"/>
    </source>
</evidence>
<dbReference type="SUPFAM" id="SSF54506">
    <property type="entry name" value="Diaminopimelate epimerase-like"/>
    <property type="match status" value="1"/>
</dbReference>
<organism evidence="3 4">
    <name type="scientific">Bordetella trematum</name>
    <dbReference type="NCBI Taxonomy" id="123899"/>
    <lineage>
        <taxon>Bacteria</taxon>
        <taxon>Pseudomonadati</taxon>
        <taxon>Pseudomonadota</taxon>
        <taxon>Betaproteobacteria</taxon>
        <taxon>Burkholderiales</taxon>
        <taxon>Alcaligenaceae</taxon>
        <taxon>Bordetella</taxon>
    </lineage>
</organism>
<dbReference type="RefSeq" id="WP_063492344.1">
    <property type="nucleotide sequence ID" value="NZ_CP016340.1"/>
</dbReference>
<dbReference type="EC" id="5.3.3.17" evidence="3"/>
<dbReference type="KEGG" id="btrm:SAMEA390648703601"/>
<dbReference type="Gene3D" id="3.10.310.10">
    <property type="entry name" value="Diaminopimelate Epimerase, Chain A, domain 1"/>
    <property type="match status" value="2"/>
</dbReference>